<sequence length="337" mass="36553">MGPKKSTKMSLTAFLGDEAFGATNWADEVDDLPALPQERSAGGFRDSGYSDNAGGYESGGMGRRSSGYDREPVPLPTEPPFTAHVGNLSFDLSEGEITNFFGGSVSNVRLVVDPVSQRSRGFAYVEFQSVDALKSALDLSGEQLLGRPVRVTVAEPRRSNFQDDRSAGDWVRRGPLPPVEREQRSFGGYRNAAPRQNREEDAQPWVRRGPLPSRENAGRPRLNLKPRTSEGAAASAASSASKSKFDPFGGAKPVDNAELLLKVEEKIAKRNQAFHQEVAPAKPKAAPVDKTAEKLAELRLHPKEESKPAEEAQEAAAPAPAVEEEEEGWTTISKGRK</sequence>
<keyword evidence="5" id="KW-0648">Protein biosynthesis</keyword>
<evidence type="ECO:0000313" key="7">
    <source>
        <dbReference type="Proteomes" id="UP000001744"/>
    </source>
</evidence>
<dbReference type="GO" id="GO:0033592">
    <property type="term" value="F:RNA strand annealing activity"/>
    <property type="evidence" value="ECO:0000318"/>
    <property type="project" value="GO_Central"/>
</dbReference>
<keyword evidence="7" id="KW-1185">Reference proteome</keyword>
<dbReference type="GeneID" id="7051631"/>
<accession>B6K480</accession>
<feature type="region of interest" description="Disordered" evidence="3">
    <location>
        <begin position="33"/>
        <end position="75"/>
    </location>
</feature>
<dbReference type="InterPro" id="IPR012677">
    <property type="entry name" value="Nucleotide-bd_a/b_plait_sf"/>
</dbReference>
<dbReference type="GO" id="GO:0001731">
    <property type="term" value="P:formation of translation preinitiation complex"/>
    <property type="evidence" value="ECO:0000318"/>
    <property type="project" value="GO_Central"/>
</dbReference>
<dbReference type="PROSITE" id="PS50102">
    <property type="entry name" value="RRM"/>
    <property type="match status" value="1"/>
</dbReference>
<organism evidence="5 7">
    <name type="scientific">Schizosaccharomyces japonicus (strain yFS275 / FY16936)</name>
    <name type="common">Fission yeast</name>
    <dbReference type="NCBI Taxonomy" id="402676"/>
    <lineage>
        <taxon>Eukaryota</taxon>
        <taxon>Fungi</taxon>
        <taxon>Dikarya</taxon>
        <taxon>Ascomycota</taxon>
        <taxon>Taphrinomycotina</taxon>
        <taxon>Schizosaccharomycetes</taxon>
        <taxon>Schizosaccharomycetales</taxon>
        <taxon>Schizosaccharomycetaceae</taxon>
        <taxon>Schizosaccharomyces</taxon>
    </lineage>
</organism>
<dbReference type="VEuPathDB" id="FungiDB:SJAG_03433"/>
<protein>
    <submittedName>
        <fullName evidence="5">Transaltion initiation factor</fullName>
    </submittedName>
</protein>
<dbReference type="InterPro" id="IPR000504">
    <property type="entry name" value="RRM_dom"/>
</dbReference>
<dbReference type="GO" id="GO:0005730">
    <property type="term" value="C:nucleolus"/>
    <property type="evidence" value="ECO:0000318"/>
    <property type="project" value="GO_Central"/>
</dbReference>
<dbReference type="SUPFAM" id="SSF54928">
    <property type="entry name" value="RNA-binding domain, RBD"/>
    <property type="match status" value="1"/>
</dbReference>
<keyword evidence="5" id="KW-0396">Initiation factor</keyword>
<dbReference type="InterPro" id="IPR035979">
    <property type="entry name" value="RBD_domain_sf"/>
</dbReference>
<evidence type="ECO:0000256" key="2">
    <source>
        <dbReference type="PROSITE-ProRule" id="PRU00176"/>
    </source>
</evidence>
<feature type="compositionally biased region" description="Basic and acidic residues" evidence="3">
    <location>
        <begin position="156"/>
        <end position="172"/>
    </location>
</feature>
<dbReference type="RefSeq" id="XP_002174580.2">
    <property type="nucleotide sequence ID" value="XM_002174544.2"/>
</dbReference>
<dbReference type="GO" id="GO:0003743">
    <property type="term" value="F:translation initiation factor activity"/>
    <property type="evidence" value="ECO:0007669"/>
    <property type="project" value="UniProtKB-KW"/>
</dbReference>
<dbReference type="STRING" id="402676.B6K480"/>
<evidence type="ECO:0000313" key="5">
    <source>
        <dbReference type="EMBL" id="EEB08287.2"/>
    </source>
</evidence>
<dbReference type="Gene3D" id="3.30.70.330">
    <property type="match status" value="1"/>
</dbReference>
<dbReference type="GO" id="GO:0034057">
    <property type="term" value="F:RNA strand-exchange activity"/>
    <property type="evidence" value="ECO:0000318"/>
    <property type="project" value="GO_Central"/>
</dbReference>
<dbReference type="GO" id="GO:0097010">
    <property type="term" value="P:eukaryotic translation initiation factor 4F complex assembly"/>
    <property type="evidence" value="ECO:0000318"/>
    <property type="project" value="GO_Central"/>
</dbReference>
<dbReference type="OrthoDB" id="48651at2759"/>
<feature type="region of interest" description="Disordered" evidence="3">
    <location>
        <begin position="299"/>
        <end position="337"/>
    </location>
</feature>
<evidence type="ECO:0000256" key="3">
    <source>
        <dbReference type="SAM" id="MobiDB-lite"/>
    </source>
</evidence>
<gene>
    <name evidence="6" type="primary">sce3</name>
    <name evidence="5" type="ORF">SJAG_03433</name>
</gene>
<reference evidence="5 7" key="1">
    <citation type="journal article" date="2011" name="Science">
        <title>Comparative functional genomics of the fission yeasts.</title>
        <authorList>
            <person name="Rhind N."/>
            <person name="Chen Z."/>
            <person name="Yassour M."/>
            <person name="Thompson D.A."/>
            <person name="Haas B.J."/>
            <person name="Habib N."/>
            <person name="Wapinski I."/>
            <person name="Roy S."/>
            <person name="Lin M.F."/>
            <person name="Heiman D.I."/>
            <person name="Young S.K."/>
            <person name="Furuya K."/>
            <person name="Guo Y."/>
            <person name="Pidoux A."/>
            <person name="Chen H.M."/>
            <person name="Robbertse B."/>
            <person name="Goldberg J.M."/>
            <person name="Aoki K."/>
            <person name="Bayne E.H."/>
            <person name="Berlin A.M."/>
            <person name="Desjardins C.A."/>
            <person name="Dobbs E."/>
            <person name="Dukaj L."/>
            <person name="Fan L."/>
            <person name="FitzGerald M.G."/>
            <person name="French C."/>
            <person name="Gujja S."/>
            <person name="Hansen K."/>
            <person name="Keifenheim D."/>
            <person name="Levin J.Z."/>
            <person name="Mosher R.A."/>
            <person name="Mueller C.A."/>
            <person name="Pfiffner J."/>
            <person name="Priest M."/>
            <person name="Russ C."/>
            <person name="Smialowska A."/>
            <person name="Swoboda P."/>
            <person name="Sykes S.M."/>
            <person name="Vaughn M."/>
            <person name="Vengrova S."/>
            <person name="Yoder R."/>
            <person name="Zeng Q."/>
            <person name="Allshire R."/>
            <person name="Baulcombe D."/>
            <person name="Birren B.W."/>
            <person name="Brown W."/>
            <person name="Ekwall K."/>
            <person name="Kellis M."/>
            <person name="Leatherwood J."/>
            <person name="Levin H."/>
            <person name="Margalit H."/>
            <person name="Martienssen R."/>
            <person name="Nieduszynski C.A."/>
            <person name="Spatafora J.W."/>
            <person name="Friedman N."/>
            <person name="Dalgaard J.Z."/>
            <person name="Baumann P."/>
            <person name="Niki H."/>
            <person name="Regev A."/>
            <person name="Nusbaum C."/>
        </authorList>
    </citation>
    <scope>NUCLEOTIDE SEQUENCE [LARGE SCALE GENOMIC DNA]</scope>
    <source>
        <strain evidence="7">yFS275 / FY16936</strain>
    </source>
</reference>
<dbReference type="HOGENOM" id="CLU_712052_0_0_1"/>
<dbReference type="JaponicusDB" id="SJAG_03433">
    <property type="gene designation" value="sce3"/>
</dbReference>
<proteinExistence type="predicted"/>
<evidence type="ECO:0000256" key="1">
    <source>
        <dbReference type="ARBA" id="ARBA00022884"/>
    </source>
</evidence>
<dbReference type="Proteomes" id="UP000001744">
    <property type="component" value="Unassembled WGS sequence"/>
</dbReference>
<feature type="region of interest" description="Disordered" evidence="3">
    <location>
        <begin position="156"/>
        <end position="253"/>
    </location>
</feature>
<feature type="compositionally biased region" description="Basic and acidic residues" evidence="3">
    <location>
        <begin position="299"/>
        <end position="310"/>
    </location>
</feature>
<dbReference type="PANTHER" id="PTHR23236">
    <property type="entry name" value="EUKARYOTIC TRANSLATION INITIATION FACTOR 4B/4H"/>
    <property type="match status" value="1"/>
</dbReference>
<dbReference type="eggNOG" id="KOG0118">
    <property type="taxonomic scope" value="Eukaryota"/>
</dbReference>
<dbReference type="AlphaFoldDB" id="B6K480"/>
<evidence type="ECO:0000259" key="4">
    <source>
        <dbReference type="PROSITE" id="PS50102"/>
    </source>
</evidence>
<dbReference type="EMBL" id="KE651167">
    <property type="protein sequence ID" value="EEB08287.2"/>
    <property type="molecule type" value="Genomic_DNA"/>
</dbReference>
<dbReference type="GO" id="GO:0043024">
    <property type="term" value="F:ribosomal small subunit binding"/>
    <property type="evidence" value="ECO:0000318"/>
    <property type="project" value="GO_Central"/>
</dbReference>
<dbReference type="GO" id="GO:0005737">
    <property type="term" value="C:cytoplasm"/>
    <property type="evidence" value="ECO:0007669"/>
    <property type="project" value="EnsemblFungi"/>
</dbReference>
<keyword evidence="1 2" id="KW-0694">RNA-binding</keyword>
<feature type="domain" description="RRM" evidence="4">
    <location>
        <begin position="81"/>
        <end position="156"/>
    </location>
</feature>
<dbReference type="Pfam" id="PF00076">
    <property type="entry name" value="RRM_1"/>
    <property type="match status" value="1"/>
</dbReference>
<dbReference type="SMART" id="SM00360">
    <property type="entry name" value="RRM"/>
    <property type="match status" value="1"/>
</dbReference>
<name>B6K480_SCHJY</name>
<dbReference type="PANTHER" id="PTHR23236:SF11">
    <property type="entry name" value="EUKARYOTIC TRANSLATION INITIATION FACTOR 4H"/>
    <property type="match status" value="1"/>
</dbReference>
<dbReference type="OMA" id="GPEDRGM"/>
<feature type="compositionally biased region" description="Low complexity" evidence="3">
    <location>
        <begin position="232"/>
        <end position="242"/>
    </location>
</feature>
<evidence type="ECO:0000313" key="6">
    <source>
        <dbReference type="JaponicusDB" id="SJAG_03433"/>
    </source>
</evidence>